<dbReference type="InterPro" id="IPR016181">
    <property type="entry name" value="Acyl_CoA_acyltransferase"/>
</dbReference>
<evidence type="ECO:0000313" key="3">
    <source>
        <dbReference type="Proteomes" id="UP000095094"/>
    </source>
</evidence>
<evidence type="ECO:0000313" key="2">
    <source>
        <dbReference type="EMBL" id="OEG18659.1"/>
    </source>
</evidence>
<dbReference type="EMBL" id="MIJY01000005">
    <property type="protein sequence ID" value="OEG18659.1"/>
    <property type="molecule type" value="Genomic_DNA"/>
</dbReference>
<dbReference type="CDD" id="cd04301">
    <property type="entry name" value="NAT_SF"/>
    <property type="match status" value="1"/>
</dbReference>
<organism evidence="2 3">
    <name type="scientific">Enterococcus termitis</name>
    <dbReference type="NCBI Taxonomy" id="332950"/>
    <lineage>
        <taxon>Bacteria</taxon>
        <taxon>Bacillati</taxon>
        <taxon>Bacillota</taxon>
        <taxon>Bacilli</taxon>
        <taxon>Lactobacillales</taxon>
        <taxon>Enterococcaceae</taxon>
        <taxon>Enterococcus</taxon>
    </lineage>
</organism>
<dbReference type="PROSITE" id="PS51186">
    <property type="entry name" value="GNAT"/>
    <property type="match status" value="1"/>
</dbReference>
<sequence>MRFCKARKKDISKIEYLINSNLKNVVNENQGFVYSYYDKENINNTWCLWNENLLIGIAIVSDFSEINVTKYTITKSKLLFGTAKYISSLCIATEMRGKGIGKMMYSHIFKIFNKANKFYVKVDIDNEVSLRFHKNWKVVGNYTNKKKEKFLLLEKSNEYYQLPFRLIISEGFEYEGF</sequence>
<dbReference type="InterPro" id="IPR000182">
    <property type="entry name" value="GNAT_dom"/>
</dbReference>
<dbReference type="GO" id="GO:0016747">
    <property type="term" value="F:acyltransferase activity, transferring groups other than amino-acyl groups"/>
    <property type="evidence" value="ECO:0007669"/>
    <property type="project" value="InterPro"/>
</dbReference>
<dbReference type="AlphaFoldDB" id="A0A1E5H0V6"/>
<dbReference type="OrthoDB" id="9798006at2"/>
<accession>A0A1E5H0V6</accession>
<dbReference type="RefSeq" id="WP_069662508.1">
    <property type="nucleotide sequence ID" value="NZ_JBHUJJ010000002.1"/>
</dbReference>
<dbReference type="Pfam" id="PF00583">
    <property type="entry name" value="Acetyltransf_1"/>
    <property type="match status" value="1"/>
</dbReference>
<evidence type="ECO:0000259" key="1">
    <source>
        <dbReference type="PROSITE" id="PS51186"/>
    </source>
</evidence>
<reference evidence="3" key="1">
    <citation type="submission" date="2016-09" db="EMBL/GenBank/DDBJ databases">
        <authorList>
            <person name="Gulvik C.A."/>
        </authorList>
    </citation>
    <scope>NUCLEOTIDE SEQUENCE [LARGE SCALE GENOMIC DNA]</scope>
    <source>
        <strain evidence="3">LMG 8895</strain>
    </source>
</reference>
<name>A0A1E5H0V6_9ENTE</name>
<gene>
    <name evidence="2" type="ORF">BCR25_15775</name>
</gene>
<dbReference type="Proteomes" id="UP000095094">
    <property type="component" value="Unassembled WGS sequence"/>
</dbReference>
<feature type="domain" description="N-acetyltransferase" evidence="1">
    <location>
        <begin position="1"/>
        <end position="177"/>
    </location>
</feature>
<keyword evidence="3" id="KW-1185">Reference proteome</keyword>
<dbReference type="Gene3D" id="3.40.630.30">
    <property type="match status" value="1"/>
</dbReference>
<proteinExistence type="predicted"/>
<comment type="caution">
    <text evidence="2">The sequence shown here is derived from an EMBL/GenBank/DDBJ whole genome shotgun (WGS) entry which is preliminary data.</text>
</comment>
<dbReference type="SUPFAM" id="SSF55729">
    <property type="entry name" value="Acyl-CoA N-acyltransferases (Nat)"/>
    <property type="match status" value="1"/>
</dbReference>
<protein>
    <recommendedName>
        <fullName evidence="1">N-acetyltransferase domain-containing protein</fullName>
    </recommendedName>
</protein>